<accession>A0A5P8PJ68</accession>
<protein>
    <submittedName>
        <fullName evidence="1">Uncharacterized protein</fullName>
    </submittedName>
</protein>
<organism evidence="1 2">
    <name type="scientific">Stenotrophomonas phage Mendera</name>
    <dbReference type="NCBI Taxonomy" id="2650877"/>
    <lineage>
        <taxon>Viruses</taxon>
        <taxon>Duplodnaviria</taxon>
        <taxon>Heunggongvirae</taxon>
        <taxon>Uroviricota</taxon>
        <taxon>Caudoviricetes</taxon>
        <taxon>Menderavirus</taxon>
        <taxon>Menderavirus mendera</taxon>
    </lineage>
</organism>
<dbReference type="EMBL" id="MN098328">
    <property type="protein sequence ID" value="QFR56778.1"/>
    <property type="molecule type" value="Genomic_DNA"/>
</dbReference>
<proteinExistence type="predicted"/>
<sequence length="93" mass="10883">MTSSQTRFEKWAEEQGYDLEKRFPHGIYLFLETEGAWEAWKAAHESISAEIEKLTRFDMGTLTFYDDSIETIMEDVSGDYVLRYDVKEIVESA</sequence>
<dbReference type="InterPro" id="IPR058601">
    <property type="entry name" value="Phage_phiTE_015-like"/>
</dbReference>
<gene>
    <name evidence="1" type="ORF">CPT_Mendera_252</name>
</gene>
<dbReference type="Pfam" id="PF26207">
    <property type="entry name" value="Phage_phiTE_015"/>
    <property type="match status" value="1"/>
</dbReference>
<name>A0A5P8PJ68_9CAUD</name>
<reference evidence="2" key="1">
    <citation type="submission" date="2019-06" db="EMBL/GenBank/DDBJ databases">
        <title>Complete genome sequence of Stenotrophomonas phage Mendera.</title>
        <authorList>
            <person name="Garza K."/>
            <person name="Newkirk H."/>
            <person name="Moreland R."/>
            <person name="Liu M."/>
            <person name="Ramsey J."/>
            <person name="Gonzalez C.F."/>
            <person name="Leavitt J."/>
        </authorList>
    </citation>
    <scope>NUCLEOTIDE SEQUENCE [LARGE SCALE GENOMIC DNA]</scope>
</reference>
<evidence type="ECO:0000313" key="2">
    <source>
        <dbReference type="Proteomes" id="UP000326601"/>
    </source>
</evidence>
<evidence type="ECO:0000313" key="1">
    <source>
        <dbReference type="EMBL" id="QFR56778.1"/>
    </source>
</evidence>
<keyword evidence="2" id="KW-1185">Reference proteome</keyword>
<dbReference type="Proteomes" id="UP000326601">
    <property type="component" value="Segment"/>
</dbReference>